<accession>A5DEW8</accession>
<dbReference type="RefSeq" id="XP_001486148.2">
    <property type="nucleotide sequence ID" value="XM_001486098.1"/>
</dbReference>
<gene>
    <name evidence="7" type="ORF">PGUG_01819</name>
</gene>
<proteinExistence type="inferred from homology"/>
<dbReference type="PANTHER" id="PTHR22779">
    <property type="entry name" value="SD17342P"/>
    <property type="match status" value="1"/>
</dbReference>
<dbReference type="GeneID" id="5127822"/>
<dbReference type="STRING" id="294746.A5DEW8"/>
<dbReference type="GO" id="GO:0005789">
    <property type="term" value="C:endoplasmic reticulum membrane"/>
    <property type="evidence" value="ECO:0007669"/>
    <property type="project" value="EnsemblFungi"/>
</dbReference>
<dbReference type="PANTHER" id="PTHR22779:SF6">
    <property type="entry name" value="SD17342P"/>
    <property type="match status" value="1"/>
</dbReference>
<evidence type="ECO:0000256" key="1">
    <source>
        <dbReference type="ARBA" id="ARBA00004141"/>
    </source>
</evidence>
<dbReference type="VEuPathDB" id="FungiDB:PGUG_01819"/>
<sequence>MKIFVSSLDAPVGYTTPKFPSLYWPLGSQTAQYQRSFLYYSYDVWKFTVFWFLILFGGIHAIAATMAIFNQNFSLYRHKISAYKLNVFWAVSIFVTYLVIGLVQGLASGAVIGLLLQAIYHAGSLTMSTWIPFTWSAVGTVFLVCMGYSTSSIIL</sequence>
<dbReference type="FunCoup" id="A5DEW8">
    <property type="interactions" value="6"/>
</dbReference>
<comment type="subcellular location">
    <subcellularLocation>
        <location evidence="1">Membrane</location>
        <topology evidence="1">Multi-pass membrane protein</topology>
    </subcellularLocation>
</comment>
<dbReference type="GO" id="GO:0071464">
    <property type="term" value="P:cellular response to hydrostatic pressure"/>
    <property type="evidence" value="ECO:0007669"/>
    <property type="project" value="EnsemblFungi"/>
</dbReference>
<feature type="transmembrane region" description="Helical" evidence="6">
    <location>
        <begin position="49"/>
        <end position="69"/>
    </location>
</feature>
<evidence type="ECO:0000256" key="3">
    <source>
        <dbReference type="ARBA" id="ARBA00022692"/>
    </source>
</evidence>
<keyword evidence="8" id="KW-1185">Reference proteome</keyword>
<evidence type="ECO:0000256" key="6">
    <source>
        <dbReference type="SAM" id="Phobius"/>
    </source>
</evidence>
<evidence type="ECO:0000313" key="8">
    <source>
        <dbReference type="Proteomes" id="UP000001997"/>
    </source>
</evidence>
<dbReference type="OrthoDB" id="2131401at2759"/>
<keyword evidence="3 6" id="KW-0812">Transmembrane</keyword>
<dbReference type="KEGG" id="pgu:PGUG_01819"/>
<name>A5DEW8_PICGU</name>
<dbReference type="OMA" id="FPMQGGL"/>
<dbReference type="InParanoid" id="A5DEW8"/>
<evidence type="ECO:0000256" key="2">
    <source>
        <dbReference type="ARBA" id="ARBA00006325"/>
    </source>
</evidence>
<dbReference type="InterPro" id="IPR019334">
    <property type="entry name" value="TMEM170A/B/YPR153W-like"/>
</dbReference>
<keyword evidence="4 6" id="KW-1133">Transmembrane helix</keyword>
<feature type="transmembrane region" description="Helical" evidence="6">
    <location>
        <begin position="130"/>
        <end position="149"/>
    </location>
</feature>
<dbReference type="eggNOG" id="ENOG502S0YM">
    <property type="taxonomic scope" value="Eukaryota"/>
</dbReference>
<dbReference type="Proteomes" id="UP000001997">
    <property type="component" value="Unassembled WGS sequence"/>
</dbReference>
<evidence type="ECO:0000256" key="5">
    <source>
        <dbReference type="ARBA" id="ARBA00023136"/>
    </source>
</evidence>
<comment type="similarity">
    <text evidence="2">Belongs to the TMEM170 family.</text>
</comment>
<evidence type="ECO:0000313" key="7">
    <source>
        <dbReference type="EMBL" id="EDK37721.2"/>
    </source>
</evidence>
<dbReference type="HOGENOM" id="CLU_071343_1_0_1"/>
<evidence type="ECO:0000256" key="4">
    <source>
        <dbReference type="ARBA" id="ARBA00022989"/>
    </source>
</evidence>
<dbReference type="AlphaFoldDB" id="A5DEW8"/>
<keyword evidence="5 6" id="KW-0472">Membrane</keyword>
<protein>
    <submittedName>
        <fullName evidence="7">Uncharacterized protein</fullName>
    </submittedName>
</protein>
<dbReference type="Pfam" id="PF10190">
    <property type="entry name" value="Tmemb_170"/>
    <property type="match status" value="1"/>
</dbReference>
<reference evidence="7 8" key="1">
    <citation type="journal article" date="2009" name="Nature">
        <title>Evolution of pathogenicity and sexual reproduction in eight Candida genomes.</title>
        <authorList>
            <person name="Butler G."/>
            <person name="Rasmussen M.D."/>
            <person name="Lin M.F."/>
            <person name="Santos M.A."/>
            <person name="Sakthikumar S."/>
            <person name="Munro C.A."/>
            <person name="Rheinbay E."/>
            <person name="Grabherr M."/>
            <person name="Forche A."/>
            <person name="Reedy J.L."/>
            <person name="Agrafioti I."/>
            <person name="Arnaud M.B."/>
            <person name="Bates S."/>
            <person name="Brown A.J."/>
            <person name="Brunke S."/>
            <person name="Costanzo M.C."/>
            <person name="Fitzpatrick D.A."/>
            <person name="de Groot P.W."/>
            <person name="Harris D."/>
            <person name="Hoyer L.L."/>
            <person name="Hube B."/>
            <person name="Klis F.M."/>
            <person name="Kodira C."/>
            <person name="Lennard N."/>
            <person name="Logue M.E."/>
            <person name="Martin R."/>
            <person name="Neiman A.M."/>
            <person name="Nikolaou E."/>
            <person name="Quail M.A."/>
            <person name="Quinn J."/>
            <person name="Santos M.C."/>
            <person name="Schmitzberger F.F."/>
            <person name="Sherlock G."/>
            <person name="Shah P."/>
            <person name="Silverstein K.A."/>
            <person name="Skrzypek M.S."/>
            <person name="Soll D."/>
            <person name="Staggs R."/>
            <person name="Stansfield I."/>
            <person name="Stumpf M.P."/>
            <person name="Sudbery P.E."/>
            <person name="Srikantha T."/>
            <person name="Zeng Q."/>
            <person name="Berman J."/>
            <person name="Berriman M."/>
            <person name="Heitman J."/>
            <person name="Gow N.A."/>
            <person name="Lorenz M.C."/>
            <person name="Birren B.W."/>
            <person name="Kellis M."/>
            <person name="Cuomo C.A."/>
        </authorList>
    </citation>
    <scope>NUCLEOTIDE SEQUENCE [LARGE SCALE GENOMIC DNA]</scope>
    <source>
        <strain evidence="8">ATCC 6260 / CBS 566 / DSM 6381 / JCM 1539 / NBRC 10279 / NRRL Y-324</strain>
    </source>
</reference>
<dbReference type="EMBL" id="CH408156">
    <property type="protein sequence ID" value="EDK37721.2"/>
    <property type="molecule type" value="Genomic_DNA"/>
</dbReference>
<organism evidence="7 8">
    <name type="scientific">Meyerozyma guilliermondii (strain ATCC 6260 / CBS 566 / DSM 6381 / JCM 1539 / NBRC 10279 / NRRL Y-324)</name>
    <name type="common">Yeast</name>
    <name type="synonym">Candida guilliermondii</name>
    <dbReference type="NCBI Taxonomy" id="294746"/>
    <lineage>
        <taxon>Eukaryota</taxon>
        <taxon>Fungi</taxon>
        <taxon>Dikarya</taxon>
        <taxon>Ascomycota</taxon>
        <taxon>Saccharomycotina</taxon>
        <taxon>Pichiomycetes</taxon>
        <taxon>Debaryomycetaceae</taxon>
        <taxon>Meyerozyma</taxon>
    </lineage>
</organism>